<dbReference type="GO" id="GO:0005524">
    <property type="term" value="F:ATP binding"/>
    <property type="evidence" value="ECO:0007669"/>
    <property type="project" value="UniProtKB-UniRule"/>
</dbReference>
<dbReference type="Pfam" id="PF02457">
    <property type="entry name" value="DAC"/>
    <property type="match status" value="1"/>
</dbReference>
<dbReference type="PROSITE" id="PS51794">
    <property type="entry name" value="DAC"/>
    <property type="match status" value="1"/>
</dbReference>
<dbReference type="GO" id="GO:0004016">
    <property type="term" value="F:adenylate cyclase activity"/>
    <property type="evidence" value="ECO:0007669"/>
    <property type="project" value="UniProtKB-UniRule"/>
</dbReference>
<dbReference type="EMBL" id="FUWR01000026">
    <property type="protein sequence ID" value="SKA20169.1"/>
    <property type="molecule type" value="Genomic_DNA"/>
</dbReference>
<dbReference type="GO" id="GO:0006171">
    <property type="term" value="P:cAMP biosynthetic process"/>
    <property type="evidence" value="ECO:0007669"/>
    <property type="project" value="InterPro"/>
</dbReference>
<feature type="domain" description="DAC" evidence="7">
    <location>
        <begin position="76"/>
        <end position="233"/>
    </location>
</feature>
<accession>A0A1T4RVY5</accession>
<dbReference type="InterPro" id="IPR034701">
    <property type="entry name" value="CdaA"/>
</dbReference>
<evidence type="ECO:0000256" key="5">
    <source>
        <dbReference type="ARBA" id="ARBA00022840"/>
    </source>
</evidence>
<keyword evidence="6" id="KW-0812">Transmembrane</keyword>
<dbReference type="InterPro" id="IPR045585">
    <property type="entry name" value="CdaA_N"/>
</dbReference>
<keyword evidence="6" id="KW-0472">Membrane</keyword>
<keyword evidence="6" id="KW-1133">Transmembrane helix</keyword>
<dbReference type="AlphaFoldDB" id="A0A1T4RVY5"/>
<dbReference type="Pfam" id="PF07949">
    <property type="entry name" value="YbbR"/>
    <property type="match status" value="1"/>
</dbReference>
<keyword evidence="4 6" id="KW-0547">Nucleotide-binding</keyword>
<dbReference type="HAMAP" id="MF_01499">
    <property type="entry name" value="DacA"/>
    <property type="match status" value="1"/>
</dbReference>
<keyword evidence="3 6" id="KW-0548">Nucleotidyltransferase</keyword>
<evidence type="ECO:0000256" key="1">
    <source>
        <dbReference type="ARBA" id="ARBA00000877"/>
    </source>
</evidence>
<dbReference type="InterPro" id="IPR003390">
    <property type="entry name" value="DNA_integrity_scan_DisA_N"/>
</dbReference>
<dbReference type="InterPro" id="IPR036888">
    <property type="entry name" value="DNA_integrity_DisA_N_sf"/>
</dbReference>
<feature type="transmembrane region" description="Helical" evidence="6">
    <location>
        <begin position="30"/>
        <end position="47"/>
    </location>
</feature>
<organism evidence="8 9">
    <name type="scientific">Trichlorobacter thiogenes</name>
    <dbReference type="NCBI Taxonomy" id="115783"/>
    <lineage>
        <taxon>Bacteria</taxon>
        <taxon>Pseudomonadati</taxon>
        <taxon>Thermodesulfobacteriota</taxon>
        <taxon>Desulfuromonadia</taxon>
        <taxon>Geobacterales</taxon>
        <taxon>Geobacteraceae</taxon>
        <taxon>Trichlorobacter</taxon>
    </lineage>
</organism>
<dbReference type="Proteomes" id="UP000190102">
    <property type="component" value="Unassembled WGS sequence"/>
</dbReference>
<dbReference type="RefSeq" id="WP_078791330.1">
    <property type="nucleotide sequence ID" value="NZ_FUWR01000026.1"/>
</dbReference>
<feature type="transmembrane region" description="Helical" evidence="6">
    <location>
        <begin position="6"/>
        <end position="23"/>
    </location>
</feature>
<evidence type="ECO:0000256" key="3">
    <source>
        <dbReference type="ARBA" id="ARBA00022695"/>
    </source>
</evidence>
<dbReference type="Pfam" id="PF19293">
    <property type="entry name" value="CdaA_N"/>
    <property type="match status" value="1"/>
</dbReference>
<keyword evidence="5 6" id="KW-0067">ATP-binding</keyword>
<comment type="subunit">
    <text evidence="6">Probably a homodimer.</text>
</comment>
<dbReference type="EC" id="2.7.7.85" evidence="6"/>
<feature type="transmembrane region" description="Helical" evidence="6">
    <location>
        <begin position="263"/>
        <end position="280"/>
    </location>
</feature>
<dbReference type="PANTHER" id="PTHR34185:SF1">
    <property type="entry name" value="DIADENYLATE CYCLASE"/>
    <property type="match status" value="1"/>
</dbReference>
<dbReference type="STRING" id="115783.SAMN02745119_03110"/>
<evidence type="ECO:0000259" key="7">
    <source>
        <dbReference type="PROSITE" id="PS51794"/>
    </source>
</evidence>
<protein>
    <recommendedName>
        <fullName evidence="6">Diadenylate cyclase</fullName>
        <shortName evidence="6">DAC</shortName>
        <ecNumber evidence="6">2.7.7.85</ecNumber>
    </recommendedName>
    <alternativeName>
        <fullName evidence="6">Cyclic-di-AMP synthase</fullName>
        <shortName evidence="6">c-di-AMP synthase</shortName>
    </alternativeName>
</protein>
<reference evidence="9" key="1">
    <citation type="submission" date="2017-02" db="EMBL/GenBank/DDBJ databases">
        <authorList>
            <person name="Varghese N."/>
            <person name="Submissions S."/>
        </authorList>
    </citation>
    <scope>NUCLEOTIDE SEQUENCE [LARGE SCALE GENOMIC DNA]</scope>
    <source>
        <strain evidence="9">ATCC BAA-34</strain>
    </source>
</reference>
<sequence>MPQFRVQDILDILIMSILIYQLYSWFRKSRAIQVMAGLGTITAIYFVTRQTGLHMTSWVLQQLGTVIIVVIVVIFQNEIRQTLYRFSKLRELVGADSKQHCSGPNTIADSAFALAKARCGAIIVFQRADQLDDHLSNGTQLEALVSAPLLSSIFQDGTPLHDGAVLIRDERIVQAACLLPLSDAQHLPQQYGTRHRAALGLTERTDAIVLVVSEERGEVSLAERGELTVFQTAEHLKRKLEALFTPEDQQQKRTLARRIFSDLLPKSAILLGVTVIWLLLSARQGEVAIVPVPLTFHGLPEGMTLTRVSPEEVTVRLRSNSGLTPSPRLLDLTADLDLGSVQEGHNTLRVSLSHVRVPSGMTVVGIEPTSVKIVVKAPQKPK</sequence>
<comment type="catalytic activity">
    <reaction evidence="1 6">
        <text>2 ATP = 3',3'-c-di-AMP + 2 diphosphate</text>
        <dbReference type="Rhea" id="RHEA:35655"/>
        <dbReference type="ChEBI" id="CHEBI:30616"/>
        <dbReference type="ChEBI" id="CHEBI:33019"/>
        <dbReference type="ChEBI" id="CHEBI:71500"/>
        <dbReference type="EC" id="2.7.7.85"/>
    </reaction>
</comment>
<dbReference type="SUPFAM" id="SSF143597">
    <property type="entry name" value="YojJ-like"/>
    <property type="match status" value="1"/>
</dbReference>
<dbReference type="GO" id="GO:0106408">
    <property type="term" value="F:diadenylate cyclase activity"/>
    <property type="evidence" value="ECO:0007669"/>
    <property type="project" value="UniProtKB-EC"/>
</dbReference>
<dbReference type="Gene3D" id="3.40.1700.10">
    <property type="entry name" value="DNA integrity scanning protein, DisA, N-terminal domain"/>
    <property type="match status" value="1"/>
</dbReference>
<dbReference type="OrthoDB" id="9807385at2"/>
<comment type="caution">
    <text evidence="6">Lacks conserved residue(s) required for the propagation of feature annotation.</text>
</comment>
<dbReference type="InterPro" id="IPR012505">
    <property type="entry name" value="YbbR"/>
</dbReference>
<dbReference type="Gene3D" id="2.170.120.30">
    <property type="match status" value="1"/>
</dbReference>
<dbReference type="PANTHER" id="PTHR34185">
    <property type="entry name" value="DIADENYLATE CYCLASE"/>
    <property type="match status" value="1"/>
</dbReference>
<dbReference type="InterPro" id="IPR050338">
    <property type="entry name" value="DisA"/>
</dbReference>
<feature type="transmembrane region" description="Helical" evidence="6">
    <location>
        <begin position="59"/>
        <end position="79"/>
    </location>
</feature>
<comment type="similarity">
    <text evidence="6">Belongs to the adenylate cyclase family. DacA/CdaA subfamily.</text>
</comment>
<proteinExistence type="inferred from homology"/>
<evidence type="ECO:0000256" key="4">
    <source>
        <dbReference type="ARBA" id="ARBA00022741"/>
    </source>
</evidence>
<evidence type="ECO:0000313" key="8">
    <source>
        <dbReference type="EMBL" id="SKA20169.1"/>
    </source>
</evidence>
<keyword evidence="2 6" id="KW-0808">Transferase</keyword>
<keyword evidence="9" id="KW-1185">Reference proteome</keyword>
<name>A0A1T4RVY5_9BACT</name>
<comment type="function">
    <text evidence="6">Catalyzes the condensation of 2 ATP molecules into cyclic di-AMP (c-di-AMP), a second messenger used to regulate differing processes in different bacteria.</text>
</comment>
<gene>
    <name evidence="6" type="primary">dacA</name>
    <name evidence="8" type="ORF">SAMN02745119_03110</name>
</gene>
<dbReference type="NCBIfam" id="TIGR00159">
    <property type="entry name" value="diadenylate cyclase CdaA"/>
    <property type="match status" value="1"/>
</dbReference>
<evidence type="ECO:0000313" key="9">
    <source>
        <dbReference type="Proteomes" id="UP000190102"/>
    </source>
</evidence>
<evidence type="ECO:0000256" key="2">
    <source>
        <dbReference type="ARBA" id="ARBA00022679"/>
    </source>
</evidence>
<evidence type="ECO:0000256" key="6">
    <source>
        <dbReference type="HAMAP-Rule" id="MF_01499"/>
    </source>
</evidence>
<keyword evidence="6" id="KW-1003">Cell membrane</keyword>